<dbReference type="EMBL" id="DTPI01000008">
    <property type="protein sequence ID" value="HGE65813.1"/>
    <property type="molecule type" value="Genomic_DNA"/>
</dbReference>
<dbReference type="SUPFAM" id="SSF46548">
    <property type="entry name" value="alpha-helical ferredoxin"/>
    <property type="match status" value="1"/>
</dbReference>
<dbReference type="InterPro" id="IPR017900">
    <property type="entry name" value="4Fe4S_Fe_S_CS"/>
</dbReference>
<reference evidence="8" key="1">
    <citation type="journal article" date="2020" name="mSystems">
        <title>Genome- and Community-Level Interaction Insights into Carbon Utilization and Element Cycling Functions of Hydrothermarchaeota in Hydrothermal Sediment.</title>
        <authorList>
            <person name="Zhou Z."/>
            <person name="Liu Y."/>
            <person name="Xu W."/>
            <person name="Pan J."/>
            <person name="Luo Z.H."/>
            <person name="Li M."/>
        </authorList>
    </citation>
    <scope>NUCLEOTIDE SEQUENCE [LARGE SCALE GENOMIC DNA]</scope>
    <source>
        <strain evidence="9">SpSt-62</strain>
        <strain evidence="8">SpSt-97</strain>
    </source>
</reference>
<evidence type="ECO:0000313" key="9">
    <source>
        <dbReference type="EMBL" id="HGU59082.1"/>
    </source>
</evidence>
<evidence type="ECO:0000256" key="3">
    <source>
        <dbReference type="ARBA" id="ARBA00022723"/>
    </source>
</evidence>
<dbReference type="InterPro" id="IPR051460">
    <property type="entry name" value="HdrC_iron-sulfur_subunit"/>
</dbReference>
<evidence type="ECO:0000259" key="7">
    <source>
        <dbReference type="PROSITE" id="PS51379"/>
    </source>
</evidence>
<evidence type="ECO:0000313" key="8">
    <source>
        <dbReference type="EMBL" id="HGE65813.1"/>
    </source>
</evidence>
<dbReference type="InterPro" id="IPR004017">
    <property type="entry name" value="Cys_rich_dom"/>
</dbReference>
<keyword evidence="4" id="KW-0560">Oxidoreductase</keyword>
<dbReference type="AlphaFoldDB" id="A0A7C3UJS7"/>
<dbReference type="PANTHER" id="PTHR43255:SF1">
    <property type="entry name" value="IRON-SULFUR-BINDING OXIDOREDUCTASE FADF-RELATED"/>
    <property type="match status" value="1"/>
</dbReference>
<gene>
    <name evidence="9" type="ORF">ENT89_02595</name>
    <name evidence="8" type="ORF">ENX77_01590</name>
</gene>
<dbReference type="PROSITE" id="PS00198">
    <property type="entry name" value="4FE4S_FER_1"/>
    <property type="match status" value="1"/>
</dbReference>
<feature type="domain" description="4Fe-4S ferredoxin-type" evidence="7">
    <location>
        <begin position="12"/>
        <end position="43"/>
    </location>
</feature>
<keyword evidence="2" id="KW-0004">4Fe-4S</keyword>
<evidence type="ECO:0000256" key="5">
    <source>
        <dbReference type="ARBA" id="ARBA00023004"/>
    </source>
</evidence>
<evidence type="ECO:0000256" key="1">
    <source>
        <dbReference type="ARBA" id="ARBA00007097"/>
    </source>
</evidence>
<dbReference type="GO" id="GO:0016491">
    <property type="term" value="F:oxidoreductase activity"/>
    <property type="evidence" value="ECO:0007669"/>
    <property type="project" value="UniProtKB-KW"/>
</dbReference>
<sequence length="381" mass="43633">MLTVNPEYFKEMKEFFNRDMLKCFQCGTCTGICPVSTTDENFPRMFVLYSRFGIEERIKDSKEAWLCLQCRLCTEFCPRDAKPSDVMLALKRISVEGGNVPPYIRDFFTNIQKQKNPWGLGKFKRADWIKKADFQIPTVKENPDFEWLWFVGCVHSFDNRGIEVALKIARILNDLGINYAILGREESCCGNDVRRAGEEGLFELLMEENLKTFEKYGVEKIITHSPHCYNTLKNEYEMDVKLVMDVVYDAIKEGGLESKEIKKTVTYHDSCFLGRYNGIYNLPRDILKVLGVEIIEMENNRKMSICCGGGAGNIVGDYLGQINLARLRAREAAKTDAEILAVACPFCMLMLEDAVKTEKLDNRIAVKDIIELVYESVYGMS</sequence>
<dbReference type="GO" id="GO:0005886">
    <property type="term" value="C:plasma membrane"/>
    <property type="evidence" value="ECO:0007669"/>
    <property type="project" value="TreeGrafter"/>
</dbReference>
<keyword evidence="6" id="KW-0411">Iron-sulfur</keyword>
<name>A0A7C3UJS7_9EURY</name>
<dbReference type="InterPro" id="IPR017896">
    <property type="entry name" value="4Fe4S_Fe-S-bd"/>
</dbReference>
<dbReference type="EMBL" id="DTAK01000013">
    <property type="protein sequence ID" value="HGU59082.1"/>
    <property type="molecule type" value="Genomic_DNA"/>
</dbReference>
<accession>A0A7C3UJS7</accession>
<proteinExistence type="inferred from homology"/>
<protein>
    <submittedName>
        <fullName evidence="8">(Fe-S)-binding protein</fullName>
    </submittedName>
</protein>
<dbReference type="Pfam" id="PF02754">
    <property type="entry name" value="CCG"/>
    <property type="match status" value="2"/>
</dbReference>
<evidence type="ECO:0000256" key="6">
    <source>
        <dbReference type="ARBA" id="ARBA00023014"/>
    </source>
</evidence>
<organism evidence="8">
    <name type="scientific">Geoglobus ahangari</name>
    <dbReference type="NCBI Taxonomy" id="113653"/>
    <lineage>
        <taxon>Archaea</taxon>
        <taxon>Methanobacteriati</taxon>
        <taxon>Methanobacteriota</taxon>
        <taxon>Archaeoglobi</taxon>
        <taxon>Archaeoglobales</taxon>
        <taxon>Archaeoglobaceae</taxon>
        <taxon>Geoglobus</taxon>
    </lineage>
</organism>
<dbReference type="PROSITE" id="PS51379">
    <property type="entry name" value="4FE4S_FER_2"/>
    <property type="match status" value="1"/>
</dbReference>
<evidence type="ECO:0000256" key="2">
    <source>
        <dbReference type="ARBA" id="ARBA00022485"/>
    </source>
</evidence>
<dbReference type="PANTHER" id="PTHR43255">
    <property type="entry name" value="IRON-SULFUR-BINDING OXIDOREDUCTASE FADF-RELATED-RELATED"/>
    <property type="match status" value="1"/>
</dbReference>
<keyword evidence="5" id="KW-0408">Iron</keyword>
<dbReference type="GO" id="GO:0046872">
    <property type="term" value="F:metal ion binding"/>
    <property type="evidence" value="ECO:0007669"/>
    <property type="project" value="UniProtKB-KW"/>
</dbReference>
<evidence type="ECO:0000256" key="4">
    <source>
        <dbReference type="ARBA" id="ARBA00023002"/>
    </source>
</evidence>
<dbReference type="Pfam" id="PF13183">
    <property type="entry name" value="Fer4_8"/>
    <property type="match status" value="1"/>
</dbReference>
<dbReference type="GO" id="GO:0051539">
    <property type="term" value="F:4 iron, 4 sulfur cluster binding"/>
    <property type="evidence" value="ECO:0007669"/>
    <property type="project" value="UniProtKB-KW"/>
</dbReference>
<comment type="caution">
    <text evidence="8">The sequence shown here is derived from an EMBL/GenBank/DDBJ whole genome shotgun (WGS) entry which is preliminary data.</text>
</comment>
<comment type="similarity">
    <text evidence="1">Belongs to the HdrC family.</text>
</comment>
<keyword evidence="3" id="KW-0479">Metal-binding</keyword>
<dbReference type="Gene3D" id="1.10.1060.10">
    <property type="entry name" value="Alpha-helical ferredoxin"/>
    <property type="match status" value="1"/>
</dbReference>
<dbReference type="InterPro" id="IPR009051">
    <property type="entry name" value="Helical_ferredxn"/>
</dbReference>